<proteinExistence type="predicted"/>
<dbReference type="KEGG" id="tbn:TBH_C2856"/>
<dbReference type="Proteomes" id="UP000031631">
    <property type="component" value="Chromosome"/>
</dbReference>
<dbReference type="PANTHER" id="PTHR34351">
    <property type="entry name" value="SLR1927 PROTEIN-RELATED"/>
    <property type="match status" value="1"/>
</dbReference>
<evidence type="ECO:0000313" key="3">
    <source>
        <dbReference type="Proteomes" id="UP000031631"/>
    </source>
</evidence>
<evidence type="ECO:0008006" key="4">
    <source>
        <dbReference type="Google" id="ProtNLM"/>
    </source>
</evidence>
<name>A0A7U6JJT1_9GAMM</name>
<protein>
    <recommendedName>
        <fullName evidence="4">DUF58 domain-containing protein</fullName>
    </recommendedName>
</protein>
<dbReference type="PANTHER" id="PTHR34351:SF1">
    <property type="entry name" value="SLR1927 PROTEIN"/>
    <property type="match status" value="1"/>
</dbReference>
<dbReference type="OrthoDB" id="5298497at2"/>
<sequence>MRNRLIQFLRVVRPDEAGESIVTGRKIYILPTPYGLVFGVLLITLLIASINYANNPAFILTFLLTGVFIQAIFHTWRNLQGLHVRWQHGDPVFAGETSFFHFQLHDPKGRAHYTIQLGFHGQEGVVAACSDQHKTPVKVPFLSEQRGRLQPGRLTLETRFPLGLLRAWCYMDTAAEAIIWPRPAQGRLEHRDPAVEGSRDGDRGVGTDDFVGYRGYRPGDSLAHISWKALAGEKGLLVKQFGGDRVNQLWLDFDALPDQPVEQRLRILAGAVQELSGQPVHYGLRLGEQEIPPGDGESHRLQCLQALALYGESS</sequence>
<feature type="transmembrane region" description="Helical" evidence="1">
    <location>
        <begin position="58"/>
        <end position="76"/>
    </location>
</feature>
<reference evidence="2 3" key="1">
    <citation type="journal article" date="2014" name="PLoS ONE">
        <title>Physiological and genomic features of a novel sulfur-oxidizing gammaproteobacterium belonging to a previously uncultivated symbiotic lineage isolated from a hydrothermal vent.</title>
        <authorList>
            <person name="Nunoura T."/>
            <person name="Takaki Y."/>
            <person name="Kazama H."/>
            <person name="Kakuta J."/>
            <person name="Shimamura S."/>
            <person name="Makita H."/>
            <person name="Hirai M."/>
            <person name="Miyazaki M."/>
            <person name="Takai K."/>
        </authorList>
    </citation>
    <scope>NUCLEOTIDE SEQUENCE [LARGE SCALE GENOMIC DNA]</scope>
    <source>
        <strain evidence="2 3">Hiromi1</strain>
    </source>
</reference>
<feature type="transmembrane region" description="Helical" evidence="1">
    <location>
        <begin position="34"/>
        <end position="52"/>
    </location>
</feature>
<gene>
    <name evidence="2" type="ORF">TBH_C2856</name>
</gene>
<dbReference type="EMBL" id="AP012273">
    <property type="protein sequence ID" value="BAO45757.1"/>
    <property type="molecule type" value="Genomic_DNA"/>
</dbReference>
<organism evidence="2 3">
    <name type="scientific">Thiolapillus brandeum</name>
    <dbReference type="NCBI Taxonomy" id="1076588"/>
    <lineage>
        <taxon>Bacteria</taxon>
        <taxon>Pseudomonadati</taxon>
        <taxon>Pseudomonadota</taxon>
        <taxon>Gammaproteobacteria</taxon>
        <taxon>Chromatiales</taxon>
        <taxon>Sedimenticolaceae</taxon>
        <taxon>Thiolapillus</taxon>
    </lineage>
</organism>
<keyword evidence="1" id="KW-0472">Membrane</keyword>
<keyword evidence="3" id="KW-1185">Reference proteome</keyword>
<dbReference type="RefSeq" id="WP_041069809.1">
    <property type="nucleotide sequence ID" value="NZ_AP012273.1"/>
</dbReference>
<evidence type="ECO:0000313" key="2">
    <source>
        <dbReference type="EMBL" id="BAO45757.1"/>
    </source>
</evidence>
<dbReference type="AlphaFoldDB" id="A0A7U6JJT1"/>
<keyword evidence="1" id="KW-0812">Transmembrane</keyword>
<keyword evidence="1" id="KW-1133">Transmembrane helix</keyword>
<evidence type="ECO:0000256" key="1">
    <source>
        <dbReference type="SAM" id="Phobius"/>
    </source>
</evidence>
<accession>A0A7U6JJT1</accession>